<keyword evidence="15" id="KW-0732">Signal</keyword>
<comment type="function">
    <text evidence="2">Removal of H(2)O(2), oxidation of toxic reductants, biosynthesis and degradation of lignin, suberization, auxin catabolism, response to environmental stresses such as wounding, pathogen attack and oxidative stress. These functions might be dependent on each isozyme/isoform in each plant tissue.</text>
</comment>
<feature type="site" description="Transition state stabilizer" evidence="13">
    <location>
        <position position="61"/>
    </location>
</feature>
<evidence type="ECO:0000256" key="6">
    <source>
        <dbReference type="ARBA" id="ARBA00022723"/>
    </source>
</evidence>
<evidence type="ECO:0000313" key="17">
    <source>
        <dbReference type="EMBL" id="KAJ7980401.1"/>
    </source>
</evidence>
<comment type="similarity">
    <text evidence="15">Belongs to the peroxidase family. Classical plant (class III) peroxidase subfamily.</text>
</comment>
<evidence type="ECO:0000256" key="4">
    <source>
        <dbReference type="ARBA" id="ARBA00022559"/>
    </source>
</evidence>
<dbReference type="SUPFAM" id="SSF48113">
    <property type="entry name" value="Heme-dependent peroxidases"/>
    <property type="match status" value="1"/>
</dbReference>
<reference evidence="17" key="1">
    <citation type="journal article" date="2023" name="Science">
        <title>Elucidation of the pathway for biosynthesis of saponin adjuvants from the soapbark tree.</title>
        <authorList>
            <person name="Reed J."/>
            <person name="Orme A."/>
            <person name="El-Demerdash A."/>
            <person name="Owen C."/>
            <person name="Martin L.B.B."/>
            <person name="Misra R.C."/>
            <person name="Kikuchi S."/>
            <person name="Rejzek M."/>
            <person name="Martin A.C."/>
            <person name="Harkess A."/>
            <person name="Leebens-Mack J."/>
            <person name="Louveau T."/>
            <person name="Stephenson M.J."/>
            <person name="Osbourn A."/>
        </authorList>
    </citation>
    <scope>NUCLEOTIDE SEQUENCE</scope>
    <source>
        <strain evidence="17">S10</strain>
    </source>
</reference>
<dbReference type="InterPro" id="IPR010255">
    <property type="entry name" value="Haem_peroxidase_sf"/>
</dbReference>
<dbReference type="GO" id="GO:0046872">
    <property type="term" value="F:metal ion binding"/>
    <property type="evidence" value="ECO:0007669"/>
    <property type="project" value="UniProtKB-UniRule"/>
</dbReference>
<feature type="binding site" evidence="12">
    <location>
        <position position="73"/>
    </location>
    <ligand>
        <name>Ca(2+)</name>
        <dbReference type="ChEBI" id="CHEBI:29108"/>
        <label>1</label>
    </ligand>
</feature>
<keyword evidence="12 15" id="KW-0106">Calcium</keyword>
<feature type="chain" id="PRO_5041771539" description="Peroxidase" evidence="15">
    <location>
        <begin position="23"/>
        <end position="314"/>
    </location>
</feature>
<dbReference type="GO" id="GO:0020037">
    <property type="term" value="F:heme binding"/>
    <property type="evidence" value="ECO:0007669"/>
    <property type="project" value="UniProtKB-UniRule"/>
</dbReference>
<feature type="binding site" evidence="12">
    <location>
        <position position="246"/>
    </location>
    <ligand>
        <name>Ca(2+)</name>
        <dbReference type="ChEBI" id="CHEBI:29108"/>
        <label>2</label>
    </ligand>
</feature>
<comment type="cofactor">
    <cofactor evidence="12 15">
        <name>Ca(2+)</name>
        <dbReference type="ChEBI" id="CHEBI:29108"/>
    </cofactor>
    <text evidence="12 15">Binds 2 calcium ions per subunit.</text>
</comment>
<feature type="active site" description="Proton acceptor" evidence="10">
    <location>
        <position position="65"/>
    </location>
</feature>
<keyword evidence="15" id="KW-0376">Hydrogen peroxide</keyword>
<dbReference type="InterPro" id="IPR002016">
    <property type="entry name" value="Haem_peroxidase"/>
</dbReference>
<dbReference type="PANTHER" id="PTHR31517:SF81">
    <property type="entry name" value="PEROXIDASE"/>
    <property type="match status" value="1"/>
</dbReference>
<keyword evidence="7 15" id="KW-0560">Oxidoreductase</keyword>
<keyword evidence="15" id="KW-0964">Secreted</keyword>
<dbReference type="PRINTS" id="PR00461">
    <property type="entry name" value="PLPEROXIDASE"/>
</dbReference>
<dbReference type="KEGG" id="qsa:O6P43_003683"/>
<comment type="subcellular location">
    <subcellularLocation>
        <location evidence="15">Secreted</location>
    </subcellularLocation>
</comment>
<dbReference type="InterPro" id="IPR033905">
    <property type="entry name" value="Secretory_peroxidase"/>
</dbReference>
<evidence type="ECO:0000256" key="14">
    <source>
        <dbReference type="PIRSR" id="PIRSR600823-5"/>
    </source>
</evidence>
<accession>A0AAD7QGH2</accession>
<evidence type="ECO:0000256" key="5">
    <source>
        <dbReference type="ARBA" id="ARBA00022617"/>
    </source>
</evidence>
<dbReference type="PRINTS" id="PR00458">
    <property type="entry name" value="PEROXIDASE"/>
</dbReference>
<keyword evidence="9 14" id="KW-1015">Disulfide bond</keyword>
<sequence>MDSAGAILVAILLLANRIGIKGEELSYNFYEKSCPQVEDIVRSGLGTIFLTDPTSPAALLRLMFHDCQVQGCDASILLDPLYGQGLSEMASTKNFGIRKRESISIIKSMVEAECPQQVSCADILILAARDAVAMSGGPRVTVPLGRRDSSVPRYELANAFLPAATIGVEGMLQTFTKKGMSIEESVAIMGADSLGVTLCLNIPNRVYESEGGEARRQDPRFEAFLNLNCPQGSLTSNVSFVPNDPTPFVFDNQYYMDSMGGHGLLRIDAELVLDPRTAKVAKYFATNQSDFFNAFSKAFVKLSFRCFGGKSRYY</sequence>
<evidence type="ECO:0000256" key="9">
    <source>
        <dbReference type="ARBA" id="ARBA00023157"/>
    </source>
</evidence>
<dbReference type="Pfam" id="PF00141">
    <property type="entry name" value="peroxidase"/>
    <property type="match status" value="1"/>
</dbReference>
<dbReference type="Gene3D" id="1.10.520.10">
    <property type="match status" value="1"/>
</dbReference>
<dbReference type="Proteomes" id="UP001163823">
    <property type="component" value="Chromosome 2"/>
</dbReference>
<dbReference type="EC" id="1.11.1.7" evidence="3 15"/>
<feature type="binding site" evidence="11">
    <location>
        <position position="162"/>
    </location>
    <ligand>
        <name>substrate</name>
    </ligand>
</feature>
<evidence type="ECO:0000256" key="1">
    <source>
        <dbReference type="ARBA" id="ARBA00000189"/>
    </source>
</evidence>
<evidence type="ECO:0000313" key="18">
    <source>
        <dbReference type="Proteomes" id="UP001163823"/>
    </source>
</evidence>
<keyword evidence="4 15" id="KW-0575">Peroxidase</keyword>
<gene>
    <name evidence="17" type="ORF">O6P43_003683</name>
</gene>
<feature type="binding site" evidence="12">
    <location>
        <position position="251"/>
    </location>
    <ligand>
        <name>Ca(2+)</name>
        <dbReference type="ChEBI" id="CHEBI:29108"/>
        <label>2</label>
    </ligand>
</feature>
<evidence type="ECO:0000259" key="16">
    <source>
        <dbReference type="PROSITE" id="PS50873"/>
    </source>
</evidence>
<feature type="binding site" evidence="12">
    <location>
        <position position="71"/>
    </location>
    <ligand>
        <name>Ca(2+)</name>
        <dbReference type="ChEBI" id="CHEBI:29108"/>
        <label>1</label>
    </ligand>
</feature>
<feature type="binding site" evidence="12">
    <location>
        <position position="66"/>
    </location>
    <ligand>
        <name>Ca(2+)</name>
        <dbReference type="ChEBI" id="CHEBI:29108"/>
        <label>1</label>
    </ligand>
</feature>
<feature type="disulfide bond" evidence="14">
    <location>
        <begin position="67"/>
        <end position="72"/>
    </location>
</feature>
<evidence type="ECO:0000256" key="8">
    <source>
        <dbReference type="ARBA" id="ARBA00023004"/>
    </source>
</evidence>
<dbReference type="EMBL" id="JARAOO010000002">
    <property type="protein sequence ID" value="KAJ7980401.1"/>
    <property type="molecule type" value="Genomic_DNA"/>
</dbReference>
<evidence type="ECO:0000256" key="15">
    <source>
        <dbReference type="RuleBase" id="RU362060"/>
    </source>
</evidence>
<evidence type="ECO:0000256" key="7">
    <source>
        <dbReference type="ARBA" id="ARBA00023002"/>
    </source>
</evidence>
<feature type="signal peptide" evidence="15">
    <location>
        <begin position="1"/>
        <end position="22"/>
    </location>
</feature>
<dbReference type="CDD" id="cd00693">
    <property type="entry name" value="secretory_peroxidase"/>
    <property type="match status" value="1"/>
</dbReference>
<dbReference type="Gene3D" id="1.10.420.10">
    <property type="entry name" value="Peroxidase, domain 2"/>
    <property type="match status" value="1"/>
</dbReference>
<keyword evidence="18" id="KW-1185">Reference proteome</keyword>
<dbReference type="GO" id="GO:0005576">
    <property type="term" value="C:extracellular region"/>
    <property type="evidence" value="ECO:0007669"/>
    <property type="project" value="UniProtKB-SubCell"/>
</dbReference>
<evidence type="ECO:0000256" key="11">
    <source>
        <dbReference type="PIRSR" id="PIRSR600823-2"/>
    </source>
</evidence>
<dbReference type="AlphaFoldDB" id="A0AAD7QGH2"/>
<keyword evidence="5 15" id="KW-0349">Heme</keyword>
<dbReference type="GO" id="GO:0042744">
    <property type="term" value="P:hydrogen peroxide catabolic process"/>
    <property type="evidence" value="ECO:0007669"/>
    <property type="project" value="UniProtKB-KW"/>
</dbReference>
<comment type="cofactor">
    <cofactor evidence="15">
        <name>heme b</name>
        <dbReference type="ChEBI" id="CHEBI:60344"/>
    </cofactor>
    <text evidence="15">Binds 1 heme b (iron(II)-protoporphyrin IX) group per subunit.</text>
</comment>
<name>A0AAD7QGH2_QUISA</name>
<evidence type="ECO:0000256" key="10">
    <source>
        <dbReference type="PIRSR" id="PIRSR600823-1"/>
    </source>
</evidence>
<feature type="binding site" evidence="12">
    <location>
        <position position="75"/>
    </location>
    <ligand>
        <name>Ca(2+)</name>
        <dbReference type="ChEBI" id="CHEBI:29108"/>
        <label>1</label>
    </ligand>
</feature>
<dbReference type="FunFam" id="1.10.420.10:FF:000001">
    <property type="entry name" value="Peroxidase"/>
    <property type="match status" value="1"/>
</dbReference>
<comment type="caution">
    <text evidence="17">The sequence shown here is derived from an EMBL/GenBank/DDBJ whole genome shotgun (WGS) entry which is preliminary data.</text>
</comment>
<proteinExistence type="inferred from homology"/>
<organism evidence="17 18">
    <name type="scientific">Quillaja saponaria</name>
    <name type="common">Soap bark tree</name>
    <dbReference type="NCBI Taxonomy" id="32244"/>
    <lineage>
        <taxon>Eukaryota</taxon>
        <taxon>Viridiplantae</taxon>
        <taxon>Streptophyta</taxon>
        <taxon>Embryophyta</taxon>
        <taxon>Tracheophyta</taxon>
        <taxon>Spermatophyta</taxon>
        <taxon>Magnoliopsida</taxon>
        <taxon>eudicotyledons</taxon>
        <taxon>Gunneridae</taxon>
        <taxon>Pentapetalae</taxon>
        <taxon>rosids</taxon>
        <taxon>fabids</taxon>
        <taxon>Fabales</taxon>
        <taxon>Quillajaceae</taxon>
        <taxon>Quillaja</taxon>
    </lineage>
</organism>
<feature type="binding site" evidence="12">
    <location>
        <position position="69"/>
    </location>
    <ligand>
        <name>Ca(2+)</name>
        <dbReference type="ChEBI" id="CHEBI:29108"/>
        <label>1</label>
    </ligand>
</feature>
<protein>
    <recommendedName>
        <fullName evidence="3 15">Peroxidase</fullName>
        <ecNumber evidence="3 15">1.11.1.7</ecNumber>
    </recommendedName>
</protein>
<dbReference type="PROSITE" id="PS50873">
    <property type="entry name" value="PEROXIDASE_4"/>
    <property type="match status" value="1"/>
</dbReference>
<dbReference type="PANTHER" id="PTHR31517">
    <property type="match status" value="1"/>
</dbReference>
<keyword evidence="6 12" id="KW-0479">Metal-binding</keyword>
<dbReference type="GO" id="GO:0006979">
    <property type="term" value="P:response to oxidative stress"/>
    <property type="evidence" value="ECO:0007669"/>
    <property type="project" value="UniProtKB-UniRule"/>
</dbReference>
<keyword evidence="8 15" id="KW-0408">Iron</keyword>
<evidence type="ECO:0000256" key="12">
    <source>
        <dbReference type="PIRSR" id="PIRSR600823-3"/>
    </source>
</evidence>
<dbReference type="GO" id="GO:0140825">
    <property type="term" value="F:lactoperoxidase activity"/>
    <property type="evidence" value="ECO:0007669"/>
    <property type="project" value="UniProtKB-EC"/>
</dbReference>
<feature type="disulfide bond" evidence="14">
    <location>
        <begin position="34"/>
        <end position="114"/>
    </location>
</feature>
<feature type="domain" description="Plant heme peroxidase family profile" evidence="16">
    <location>
        <begin position="24"/>
        <end position="314"/>
    </location>
</feature>
<evidence type="ECO:0000256" key="3">
    <source>
        <dbReference type="ARBA" id="ARBA00012313"/>
    </source>
</evidence>
<feature type="binding site" evidence="12">
    <location>
        <position position="88"/>
    </location>
    <ligand>
        <name>Ca(2+)</name>
        <dbReference type="ChEBI" id="CHEBI:29108"/>
        <label>1</label>
    </ligand>
</feature>
<evidence type="ECO:0000256" key="2">
    <source>
        <dbReference type="ARBA" id="ARBA00002322"/>
    </source>
</evidence>
<dbReference type="InterPro" id="IPR000823">
    <property type="entry name" value="Peroxidase_pln"/>
</dbReference>
<evidence type="ECO:0000256" key="13">
    <source>
        <dbReference type="PIRSR" id="PIRSR600823-4"/>
    </source>
</evidence>
<comment type="catalytic activity">
    <reaction evidence="1 15">
        <text>2 a phenolic donor + H2O2 = 2 a phenolic radical donor + 2 H2O</text>
        <dbReference type="Rhea" id="RHEA:56136"/>
        <dbReference type="ChEBI" id="CHEBI:15377"/>
        <dbReference type="ChEBI" id="CHEBI:16240"/>
        <dbReference type="ChEBI" id="CHEBI:139520"/>
        <dbReference type="ChEBI" id="CHEBI:139521"/>
        <dbReference type="EC" id="1.11.1.7"/>
    </reaction>
</comment>
<feature type="disulfide bond" evidence="14">
    <location>
        <begin position="199"/>
        <end position="229"/>
    </location>
</feature>
<feature type="binding site" evidence="12">
    <location>
        <position position="244"/>
    </location>
    <ligand>
        <name>Ca(2+)</name>
        <dbReference type="ChEBI" id="CHEBI:29108"/>
        <label>2</label>
    </ligand>
</feature>